<evidence type="ECO:0000313" key="3">
    <source>
        <dbReference type="Proteomes" id="UP000249066"/>
    </source>
</evidence>
<reference evidence="2 3" key="1">
    <citation type="submission" date="2017-08" db="EMBL/GenBank/DDBJ databases">
        <title>Infants hospitalized years apart are colonized by the same room-sourced microbial strains.</title>
        <authorList>
            <person name="Brooks B."/>
            <person name="Olm M.R."/>
            <person name="Firek B.A."/>
            <person name="Baker R."/>
            <person name="Thomas B.C."/>
            <person name="Morowitz M.J."/>
            <person name="Banfield J.F."/>
        </authorList>
    </citation>
    <scope>NUCLEOTIDE SEQUENCE [LARGE SCALE GENOMIC DNA]</scope>
    <source>
        <strain evidence="2">S2_018_000_R2_101</strain>
    </source>
</reference>
<feature type="domain" description="Protein CR006 P-loop" evidence="1">
    <location>
        <begin position="3"/>
        <end position="46"/>
    </location>
</feature>
<dbReference type="Pfam" id="PF13166">
    <property type="entry name" value="AAA_13"/>
    <property type="match status" value="1"/>
</dbReference>
<dbReference type="AlphaFoldDB" id="A0A2W5A422"/>
<proteinExistence type="predicted"/>
<dbReference type="EMBL" id="QFNN01000063">
    <property type="protein sequence ID" value="PZO89340.1"/>
    <property type="molecule type" value="Genomic_DNA"/>
</dbReference>
<protein>
    <recommendedName>
        <fullName evidence="1">Protein CR006 P-loop domain-containing protein</fullName>
    </recommendedName>
</protein>
<gene>
    <name evidence="2" type="ORF">DI623_10535</name>
</gene>
<feature type="non-terminal residue" evidence="2">
    <location>
        <position position="46"/>
    </location>
</feature>
<accession>A0A2W5A422</accession>
<name>A0A2W5A422_9SPHN</name>
<evidence type="ECO:0000259" key="1">
    <source>
        <dbReference type="Pfam" id="PF13166"/>
    </source>
</evidence>
<organism evidence="2 3">
    <name type="scientific">Sphingomonas sanxanigenens</name>
    <dbReference type="NCBI Taxonomy" id="397260"/>
    <lineage>
        <taxon>Bacteria</taxon>
        <taxon>Pseudomonadati</taxon>
        <taxon>Pseudomonadota</taxon>
        <taxon>Alphaproteobacteria</taxon>
        <taxon>Sphingomonadales</taxon>
        <taxon>Sphingomonadaceae</taxon>
        <taxon>Sphingomonas</taxon>
    </lineage>
</organism>
<dbReference type="InterPro" id="IPR026866">
    <property type="entry name" value="CR006_AAA"/>
</dbReference>
<comment type="caution">
    <text evidence="2">The sequence shown here is derived from an EMBL/GenBank/DDBJ whole genome shotgun (WGS) entry which is preliminary data.</text>
</comment>
<evidence type="ECO:0000313" key="2">
    <source>
        <dbReference type="EMBL" id="PZO89340.1"/>
    </source>
</evidence>
<sequence>MAGLIRRLGNSDWVKSGMAYLDDSGERCPFCQQRIDADLTARLNEY</sequence>
<dbReference type="Proteomes" id="UP000249066">
    <property type="component" value="Unassembled WGS sequence"/>
</dbReference>